<evidence type="ECO:0000313" key="1">
    <source>
        <dbReference type="EMBL" id="CAH1776620.1"/>
    </source>
</evidence>
<reference evidence="1" key="1">
    <citation type="submission" date="2022-03" db="EMBL/GenBank/DDBJ databases">
        <authorList>
            <person name="Martin C."/>
        </authorList>
    </citation>
    <scope>NUCLEOTIDE SEQUENCE</scope>
</reference>
<evidence type="ECO:0000313" key="2">
    <source>
        <dbReference type="Proteomes" id="UP000749559"/>
    </source>
</evidence>
<dbReference type="Proteomes" id="UP000749559">
    <property type="component" value="Unassembled WGS sequence"/>
</dbReference>
<organism evidence="1 2">
    <name type="scientific">Owenia fusiformis</name>
    <name type="common">Polychaete worm</name>
    <dbReference type="NCBI Taxonomy" id="6347"/>
    <lineage>
        <taxon>Eukaryota</taxon>
        <taxon>Metazoa</taxon>
        <taxon>Spiralia</taxon>
        <taxon>Lophotrochozoa</taxon>
        <taxon>Annelida</taxon>
        <taxon>Polychaeta</taxon>
        <taxon>Sedentaria</taxon>
        <taxon>Canalipalpata</taxon>
        <taxon>Sabellida</taxon>
        <taxon>Oweniida</taxon>
        <taxon>Oweniidae</taxon>
        <taxon>Owenia</taxon>
    </lineage>
</organism>
<dbReference type="EMBL" id="CAIIXF020000002">
    <property type="protein sequence ID" value="CAH1776620.1"/>
    <property type="molecule type" value="Genomic_DNA"/>
</dbReference>
<gene>
    <name evidence="1" type="ORF">OFUS_LOCUS3777</name>
</gene>
<protein>
    <submittedName>
        <fullName evidence="1">Uncharacterized protein</fullName>
    </submittedName>
</protein>
<keyword evidence="2" id="KW-1185">Reference proteome</keyword>
<name>A0A8J1TFF9_OWEFU</name>
<comment type="caution">
    <text evidence="1">The sequence shown here is derived from an EMBL/GenBank/DDBJ whole genome shotgun (WGS) entry which is preliminary data.</text>
</comment>
<sequence length="279" mass="29768">MMTMMVRMGGNMAVWSNNMTALGIDVTTIVTDDQTGWRVDDGTIWSNVVVGVSISERSVIMVAVVGVVSMMGRVSVVVIVAVVGRVSMGVRIVVGRVSMGVRIMVSRVSMVGRVSVSMASNFTAGSDNMSCLGIDVTTIVTDDQTRWGVDDGSVWSNILIRVSISERSVVMVTVVFVDVGRVSMSVRIVVGGVSMMGRMSLMGRMSVMGRVSVMGGVSMMGRMSLVGRVSVIGRVSMVGNVSVAVMVIMMVVVNLAITVQVKRIRYAITVLIIMVLIII</sequence>
<proteinExistence type="predicted"/>
<dbReference type="AlphaFoldDB" id="A0A8J1TFF9"/>
<accession>A0A8J1TFF9</accession>